<dbReference type="STRING" id="582402.Hbal_2225"/>
<feature type="repeat" description="TPR" evidence="1">
    <location>
        <begin position="96"/>
        <end position="129"/>
    </location>
</feature>
<dbReference type="KEGG" id="hba:Hbal_2225"/>
<feature type="signal peptide" evidence="2">
    <location>
        <begin position="1"/>
        <end position="24"/>
    </location>
</feature>
<dbReference type="Gene3D" id="1.25.40.10">
    <property type="entry name" value="Tetratricopeptide repeat domain"/>
    <property type="match status" value="2"/>
</dbReference>
<name>C6XMJ1_HIRBI</name>
<dbReference type="PANTHER" id="PTHR45588">
    <property type="entry name" value="TPR DOMAIN-CONTAINING PROTEIN"/>
    <property type="match status" value="1"/>
</dbReference>
<evidence type="ECO:0000313" key="4">
    <source>
        <dbReference type="Proteomes" id="UP000002745"/>
    </source>
</evidence>
<dbReference type="SUPFAM" id="SSF48452">
    <property type="entry name" value="TPR-like"/>
    <property type="match status" value="1"/>
</dbReference>
<gene>
    <name evidence="3" type="ordered locus">Hbal_2225</name>
</gene>
<dbReference type="OrthoDB" id="9778494at2"/>
<evidence type="ECO:0000256" key="1">
    <source>
        <dbReference type="PROSITE-ProRule" id="PRU00339"/>
    </source>
</evidence>
<dbReference type="PANTHER" id="PTHR45588:SF1">
    <property type="entry name" value="WW DOMAIN-CONTAINING PROTEIN"/>
    <property type="match status" value="1"/>
</dbReference>
<keyword evidence="4" id="KW-1185">Reference proteome</keyword>
<feature type="repeat" description="TPR" evidence="1">
    <location>
        <begin position="516"/>
        <end position="549"/>
    </location>
</feature>
<dbReference type="EMBL" id="CP001678">
    <property type="protein sequence ID" value="ACT59905.1"/>
    <property type="molecule type" value="Genomic_DNA"/>
</dbReference>
<dbReference type="InterPro" id="IPR019734">
    <property type="entry name" value="TPR_rpt"/>
</dbReference>
<keyword evidence="2" id="KW-0732">Signal</keyword>
<dbReference type="AlphaFoldDB" id="C6XMJ1"/>
<dbReference type="HOGENOM" id="CLU_011527_1_0_5"/>
<feature type="chain" id="PRO_5002971479" evidence="2">
    <location>
        <begin position="25"/>
        <end position="593"/>
    </location>
</feature>
<dbReference type="PROSITE" id="PS50005">
    <property type="entry name" value="TPR"/>
    <property type="match status" value="2"/>
</dbReference>
<proteinExistence type="predicted"/>
<dbReference type="RefSeq" id="WP_015828055.1">
    <property type="nucleotide sequence ID" value="NC_012982.1"/>
</dbReference>
<evidence type="ECO:0000256" key="2">
    <source>
        <dbReference type="SAM" id="SignalP"/>
    </source>
</evidence>
<dbReference type="Pfam" id="PF13181">
    <property type="entry name" value="TPR_8"/>
    <property type="match status" value="1"/>
</dbReference>
<keyword evidence="1" id="KW-0802">TPR repeat</keyword>
<evidence type="ECO:0000313" key="3">
    <source>
        <dbReference type="EMBL" id="ACT59905.1"/>
    </source>
</evidence>
<dbReference type="eggNOG" id="COG4783">
    <property type="taxonomic scope" value="Bacteria"/>
</dbReference>
<dbReference type="SMART" id="SM00028">
    <property type="entry name" value="TPR"/>
    <property type="match status" value="3"/>
</dbReference>
<dbReference type="PROSITE" id="PS51257">
    <property type="entry name" value="PROKAR_LIPOPROTEIN"/>
    <property type="match status" value="1"/>
</dbReference>
<dbReference type="Proteomes" id="UP000002745">
    <property type="component" value="Chromosome"/>
</dbReference>
<accession>C6XMJ1</accession>
<organism evidence="3 4">
    <name type="scientific">Hirschia baltica (strain ATCC 49814 / DSM 5838 / IFAM 1418)</name>
    <dbReference type="NCBI Taxonomy" id="582402"/>
    <lineage>
        <taxon>Bacteria</taxon>
        <taxon>Pseudomonadati</taxon>
        <taxon>Pseudomonadota</taxon>
        <taxon>Alphaproteobacteria</taxon>
        <taxon>Hyphomonadales</taxon>
        <taxon>Hyphomonadaceae</taxon>
        <taxon>Hirschia</taxon>
    </lineage>
</organism>
<dbReference type="InterPro" id="IPR011990">
    <property type="entry name" value="TPR-like_helical_dom_sf"/>
</dbReference>
<reference evidence="4" key="1">
    <citation type="journal article" date="2011" name="J. Bacteriol.">
        <title>Genome sequences of eight morphologically diverse alphaproteobacteria.</title>
        <authorList>
            <consortium name="US DOE Joint Genome Institute"/>
            <person name="Brown P.J."/>
            <person name="Kysela D.T."/>
            <person name="Buechlein A."/>
            <person name="Hemmerich C."/>
            <person name="Brun Y.V."/>
        </authorList>
    </citation>
    <scope>NUCLEOTIDE SEQUENCE [LARGE SCALE GENOMIC DNA]</scope>
    <source>
        <strain evidence="4">ATCC 49814 / DSM 5838 / IFAM 1418</strain>
    </source>
</reference>
<protein>
    <submittedName>
        <fullName evidence="3">TPR repeat-containing protein</fullName>
    </submittedName>
</protein>
<dbReference type="eggNOG" id="COG0457">
    <property type="taxonomic scope" value="Bacteria"/>
</dbReference>
<sequence>MLNSRTKLLGIALSALGATSCVFFNTDDNTHEQKPFIEPLILSQSQCSGGPQKTTQSSQDTLLETSISFDFAKPFPLPNNIAKIFHYPISTSNKDAQHWFDTGLAHMANFNHDEAIAAFRKAQEIDANCAMCYWGEGLSFGSNINAPFDAKRGAAGLIAVQKAQTLANSASNREAALIGALATRYSKLEDGKTVENAETYAKAMHTVAQDYADDKTILTLAAEANMDTQPWDYWEAGARTPKGRTEQTLELLETALSIDPEFAPSIHLYIHTTEASVNPFRAEKYADTLAQQNLGVGHLVHMPSHTYLRLGHWKKSNDANIDAIAADEAYIANSKNGMAYAQSYYPHNVHFLVANAQLGGDASTALQMADKLKQLVKLDPDTLSPFGEHIAAAPIFTALQFDDSDAVMTAEKPAAAQLYLLTAWHYARGTSLLRQGDKTAAKAELAALSNLTDKTQIVDYEAFGLPMSGVIEVARLTLAGRVSASDGDLTKAINKLDEAADIHDQLSYMEPTWWHYPTRQTLGAMLIQDGQFDRAEREFYRTLIKSPNNAYALFGLAEAFKAQKDTISETYARHLFDDAWIGESGKTPDISDL</sequence>
<dbReference type="Pfam" id="PF13432">
    <property type="entry name" value="TPR_16"/>
    <property type="match status" value="1"/>
</dbReference>